<dbReference type="AlphaFoldDB" id="U2FE96"/>
<organism evidence="1 2">
    <name type="scientific">Halorhabdus tiamatea SARL4B</name>
    <dbReference type="NCBI Taxonomy" id="1033806"/>
    <lineage>
        <taxon>Archaea</taxon>
        <taxon>Methanobacteriati</taxon>
        <taxon>Methanobacteriota</taxon>
        <taxon>Stenosarchaea group</taxon>
        <taxon>Halobacteria</taxon>
        <taxon>Halobacteriales</taxon>
        <taxon>Haloarculaceae</taxon>
        <taxon>Halorhabdus</taxon>
    </lineage>
</organism>
<evidence type="ECO:0000313" key="2">
    <source>
        <dbReference type="Proteomes" id="UP000003861"/>
    </source>
</evidence>
<protein>
    <submittedName>
        <fullName evidence="1">Uncharacterized protein</fullName>
    </submittedName>
</protein>
<dbReference type="GeneID" id="23798580"/>
<accession>U2FE96</accession>
<sequence length="145" mass="16072">MARATQAGDDGAQDMNYDALPVMFEDEIAHAIPVENVETVARYHNVNTERLHGVLNAIDAALPDTHEARMDNLELYMDQQDTHVALTEDEALILNDTAFRTLAGAAGFDRSERLFVAARDAHDTYAKDVTGDSWHATTAVVVRRF</sequence>
<dbReference type="EMBL" id="AFNT02000012">
    <property type="protein sequence ID" value="ERJ06614.1"/>
    <property type="molecule type" value="Genomic_DNA"/>
</dbReference>
<dbReference type="RefSeq" id="WP_021029468.1">
    <property type="nucleotide sequence ID" value="NC_021921.1"/>
</dbReference>
<comment type="caution">
    <text evidence="1">The sequence shown here is derived from an EMBL/GenBank/DDBJ whole genome shotgun (WGS) entry which is preliminary data.</text>
</comment>
<reference evidence="1 2" key="2">
    <citation type="journal article" date="2013" name="PLoS ONE">
        <title>INDIGO - INtegrated Data Warehouse of MIcrobial GenOmes with Examples from the Red Sea Extremophiles.</title>
        <authorList>
            <person name="Alam I."/>
            <person name="Antunes A."/>
            <person name="Kamau A.A."/>
            <person name="Ba Alawi W."/>
            <person name="Kalkatawi M."/>
            <person name="Stingl U."/>
            <person name="Bajic V.B."/>
        </authorList>
    </citation>
    <scope>NUCLEOTIDE SEQUENCE [LARGE SCALE GENOMIC DNA]</scope>
    <source>
        <strain evidence="1 2">SARL4B</strain>
    </source>
</reference>
<reference evidence="1 2" key="1">
    <citation type="journal article" date="2011" name="J. Bacteriol.">
        <title>Genome sequence of Halorhabdus tiamatea, the first archaeon isolated from a deep-sea anoxic brine lake.</title>
        <authorList>
            <person name="Antunes A."/>
            <person name="Alam I."/>
            <person name="Bajic V.B."/>
            <person name="Stingl U."/>
        </authorList>
    </citation>
    <scope>NUCLEOTIDE SEQUENCE [LARGE SCALE GENOMIC DNA]</scope>
    <source>
        <strain evidence="1 2">SARL4B</strain>
    </source>
</reference>
<name>U2FE96_9EURY</name>
<proteinExistence type="predicted"/>
<evidence type="ECO:0000313" key="1">
    <source>
        <dbReference type="EMBL" id="ERJ06614.1"/>
    </source>
</evidence>
<gene>
    <name evidence="1" type="ORF">HLRTI_001320</name>
</gene>
<dbReference type="OrthoDB" id="377045at2157"/>
<dbReference type="Proteomes" id="UP000003861">
    <property type="component" value="Unassembled WGS sequence"/>
</dbReference>